<dbReference type="OrthoDB" id="9811714at2"/>
<evidence type="ECO:0000256" key="6">
    <source>
        <dbReference type="HAMAP-Rule" id="MF_01345"/>
    </source>
</evidence>
<protein>
    <recommendedName>
        <fullName evidence="6">Small ribosomal subunit protein uS17</fullName>
    </recommendedName>
</protein>
<dbReference type="InterPro" id="IPR019984">
    <property type="entry name" value="Ribosomal_uS17_bact/chlr"/>
</dbReference>
<dbReference type="EMBL" id="LT859958">
    <property type="protein sequence ID" value="SMX53596.1"/>
    <property type="molecule type" value="Genomic_DNA"/>
</dbReference>
<dbReference type="NCBIfam" id="TIGR03635">
    <property type="entry name" value="uS17_bact"/>
    <property type="match status" value="1"/>
</dbReference>
<evidence type="ECO:0000313" key="9">
    <source>
        <dbReference type="Proteomes" id="UP000195514"/>
    </source>
</evidence>
<sequence length="93" mass="10829">MNKRRRLTGTVISDKMQKTAVVEVVRVYRHPLYHKVVRTAKSYKAHDELGANLGDRVRIVESKPISRTKRWVVEKILQVEERSEDDTVEELGV</sequence>
<keyword evidence="2 6" id="KW-0699">rRNA-binding</keyword>
<dbReference type="InterPro" id="IPR019979">
    <property type="entry name" value="Ribosomal_uS17_CS"/>
</dbReference>
<keyword evidence="5 6" id="KW-0687">Ribonucleoprotein</keyword>
<dbReference type="PANTHER" id="PTHR10744:SF1">
    <property type="entry name" value="SMALL RIBOSOMAL SUBUNIT PROTEIN US17M"/>
    <property type="match status" value="1"/>
</dbReference>
<dbReference type="GO" id="GO:0003735">
    <property type="term" value="F:structural constituent of ribosome"/>
    <property type="evidence" value="ECO:0007669"/>
    <property type="project" value="UniProtKB-UniRule"/>
</dbReference>
<dbReference type="SUPFAM" id="SSF50249">
    <property type="entry name" value="Nucleic acid-binding proteins"/>
    <property type="match status" value="1"/>
</dbReference>
<evidence type="ECO:0000256" key="1">
    <source>
        <dbReference type="ARBA" id="ARBA00010254"/>
    </source>
</evidence>
<dbReference type="KEGG" id="abat:CFX1CAM_0530"/>
<gene>
    <name evidence="6 8" type="primary">rpsQ</name>
    <name evidence="8" type="ORF">CFX1CAM_0530</name>
</gene>
<accession>A0A1Y6K212</accession>
<dbReference type="InterPro" id="IPR012340">
    <property type="entry name" value="NA-bd_OB-fold"/>
</dbReference>
<comment type="function">
    <text evidence="6">One of the primary rRNA binding proteins, it binds specifically to the 5'-end of 16S ribosomal RNA.</text>
</comment>
<dbReference type="NCBIfam" id="NF004123">
    <property type="entry name" value="PRK05610.1"/>
    <property type="match status" value="1"/>
</dbReference>
<organism evidence="8 9">
    <name type="scientific">Candidatus Brevifilum fermentans</name>
    <dbReference type="NCBI Taxonomy" id="1986204"/>
    <lineage>
        <taxon>Bacteria</taxon>
        <taxon>Bacillati</taxon>
        <taxon>Chloroflexota</taxon>
        <taxon>Anaerolineae</taxon>
        <taxon>Anaerolineales</taxon>
        <taxon>Anaerolineaceae</taxon>
        <taxon>Candidatus Brevifilum</taxon>
    </lineage>
</organism>
<dbReference type="PRINTS" id="PR00973">
    <property type="entry name" value="RIBOSOMALS17"/>
</dbReference>
<keyword evidence="4 6" id="KW-0689">Ribosomal protein</keyword>
<dbReference type="InterPro" id="IPR000266">
    <property type="entry name" value="Ribosomal_uS17"/>
</dbReference>
<evidence type="ECO:0000256" key="4">
    <source>
        <dbReference type="ARBA" id="ARBA00022980"/>
    </source>
</evidence>
<dbReference type="Pfam" id="PF00366">
    <property type="entry name" value="Ribosomal_S17"/>
    <property type="match status" value="1"/>
</dbReference>
<proteinExistence type="inferred from homology"/>
<dbReference type="GO" id="GO:0022627">
    <property type="term" value="C:cytosolic small ribosomal subunit"/>
    <property type="evidence" value="ECO:0007669"/>
    <property type="project" value="UniProtKB-UniRule"/>
</dbReference>
<comment type="similarity">
    <text evidence="1 6 7">Belongs to the universal ribosomal protein uS17 family.</text>
</comment>
<evidence type="ECO:0000256" key="3">
    <source>
        <dbReference type="ARBA" id="ARBA00022884"/>
    </source>
</evidence>
<dbReference type="PANTHER" id="PTHR10744">
    <property type="entry name" value="40S RIBOSOMAL PROTEIN S11 FAMILY MEMBER"/>
    <property type="match status" value="1"/>
</dbReference>
<evidence type="ECO:0000313" key="8">
    <source>
        <dbReference type="EMBL" id="SMX53596.1"/>
    </source>
</evidence>
<name>A0A1Y6K212_9CHLR</name>
<evidence type="ECO:0000256" key="5">
    <source>
        <dbReference type="ARBA" id="ARBA00023274"/>
    </source>
</evidence>
<dbReference type="HAMAP" id="MF_01345_B">
    <property type="entry name" value="Ribosomal_uS17_B"/>
    <property type="match status" value="1"/>
</dbReference>
<dbReference type="Gene3D" id="2.40.50.140">
    <property type="entry name" value="Nucleic acid-binding proteins"/>
    <property type="match status" value="1"/>
</dbReference>
<dbReference type="CDD" id="cd00364">
    <property type="entry name" value="Ribosomal_uS17"/>
    <property type="match status" value="1"/>
</dbReference>
<dbReference type="GO" id="GO:0006412">
    <property type="term" value="P:translation"/>
    <property type="evidence" value="ECO:0007669"/>
    <property type="project" value="UniProtKB-UniRule"/>
</dbReference>
<dbReference type="AlphaFoldDB" id="A0A1Y6K212"/>
<dbReference type="GO" id="GO:0019843">
    <property type="term" value="F:rRNA binding"/>
    <property type="evidence" value="ECO:0007669"/>
    <property type="project" value="UniProtKB-UniRule"/>
</dbReference>
<keyword evidence="3 6" id="KW-0694">RNA-binding</keyword>
<dbReference type="Proteomes" id="UP000195514">
    <property type="component" value="Chromosome I"/>
</dbReference>
<evidence type="ECO:0000256" key="2">
    <source>
        <dbReference type="ARBA" id="ARBA00022730"/>
    </source>
</evidence>
<evidence type="ECO:0000256" key="7">
    <source>
        <dbReference type="RuleBase" id="RU003872"/>
    </source>
</evidence>
<comment type="subunit">
    <text evidence="6">Part of the 30S ribosomal subunit.</text>
</comment>
<keyword evidence="9" id="KW-1185">Reference proteome</keyword>
<dbReference type="RefSeq" id="WP_087861522.1">
    <property type="nucleotide sequence ID" value="NZ_LT859958.1"/>
</dbReference>
<reference evidence="9" key="1">
    <citation type="submission" date="2017-05" db="EMBL/GenBank/DDBJ databases">
        <authorList>
            <person name="Kirkegaard R."/>
            <person name="Mcilroy J S."/>
        </authorList>
    </citation>
    <scope>NUCLEOTIDE SEQUENCE [LARGE SCALE GENOMIC DNA]</scope>
</reference>
<dbReference type="PROSITE" id="PS00056">
    <property type="entry name" value="RIBOSOMAL_S17"/>
    <property type="match status" value="1"/>
</dbReference>